<dbReference type="Proteomes" id="UP000044841">
    <property type="component" value="Unassembled WGS sequence"/>
</dbReference>
<comment type="subcellular location">
    <subcellularLocation>
        <location evidence="5">Endomembrane system</location>
        <topology evidence="5">Lipid-anchor</topology>
        <orientation evidence="5">Cytoplasmic side</orientation>
    </subcellularLocation>
</comment>
<keyword evidence="8" id="KW-1185">Reference proteome</keyword>
<evidence type="ECO:0000256" key="5">
    <source>
        <dbReference type="ARBA" id="ARBA00046278"/>
    </source>
</evidence>
<dbReference type="PRINTS" id="PR00449">
    <property type="entry name" value="RASTRNSFRMNG"/>
</dbReference>
<dbReference type="SMART" id="SM00174">
    <property type="entry name" value="RHO"/>
    <property type="match status" value="1"/>
</dbReference>
<dbReference type="PANTHER" id="PTHR47980">
    <property type="entry name" value="LD44762P"/>
    <property type="match status" value="1"/>
</dbReference>
<dbReference type="SUPFAM" id="SSF52540">
    <property type="entry name" value="P-loop containing nucleoside triphosphate hydrolases"/>
    <property type="match status" value="1"/>
</dbReference>
<dbReference type="GO" id="GO:0005525">
    <property type="term" value="F:GTP binding"/>
    <property type="evidence" value="ECO:0007669"/>
    <property type="project" value="UniProtKB-KW"/>
</dbReference>
<evidence type="ECO:0000256" key="6">
    <source>
        <dbReference type="SAM" id="MobiDB-lite"/>
    </source>
</evidence>
<protein>
    <submittedName>
        <fullName evidence="7">Ras-related protein Rab-17 [Mus musculus]</fullName>
    </submittedName>
</protein>
<dbReference type="InterPro" id="IPR050305">
    <property type="entry name" value="Small_GTPase_Rab"/>
</dbReference>
<evidence type="ECO:0000313" key="8">
    <source>
        <dbReference type="Proteomes" id="UP000044841"/>
    </source>
</evidence>
<dbReference type="SMART" id="SM00173">
    <property type="entry name" value="RAS"/>
    <property type="match status" value="1"/>
</dbReference>
<keyword evidence="3" id="KW-0342">GTP-binding</keyword>
<evidence type="ECO:0000313" key="7">
    <source>
        <dbReference type="EMBL" id="CUA71914.1"/>
    </source>
</evidence>
<organism evidence="7 8">
    <name type="scientific">Rhizoctonia solani</name>
    <dbReference type="NCBI Taxonomy" id="456999"/>
    <lineage>
        <taxon>Eukaryota</taxon>
        <taxon>Fungi</taxon>
        <taxon>Dikarya</taxon>
        <taxon>Basidiomycota</taxon>
        <taxon>Agaricomycotina</taxon>
        <taxon>Agaricomycetes</taxon>
        <taxon>Cantharellales</taxon>
        <taxon>Ceratobasidiaceae</taxon>
        <taxon>Rhizoctonia</taxon>
    </lineage>
</organism>
<sequence length="160" mass="18733">MMSDGTLLKAELWDTVGQERHHWITPMIYREVDGILLVYNLTKRETFEECEKWRKILEKKLHNLDQLQVVLVGNQLDIEEQREVSVDEAQAYADSHRFKFAEVSAKVGTNVEQVFQTLMDAIFERLSAQGTLAQYKKSRNQQRREQQQILPPPRRAGCQC</sequence>
<dbReference type="EMBL" id="CYGV01001270">
    <property type="protein sequence ID" value="CUA71914.1"/>
    <property type="molecule type" value="Genomic_DNA"/>
</dbReference>
<dbReference type="InterPro" id="IPR001806">
    <property type="entry name" value="Small_GTPase"/>
</dbReference>
<dbReference type="NCBIfam" id="TIGR00231">
    <property type="entry name" value="small_GTP"/>
    <property type="match status" value="1"/>
</dbReference>
<dbReference type="GO" id="GO:0012505">
    <property type="term" value="C:endomembrane system"/>
    <property type="evidence" value="ECO:0007669"/>
    <property type="project" value="UniProtKB-SubCell"/>
</dbReference>
<dbReference type="Pfam" id="PF00071">
    <property type="entry name" value="Ras"/>
    <property type="match status" value="1"/>
</dbReference>
<gene>
    <name evidence="7" type="ORF">RSOLAG22IIIB_09918</name>
</gene>
<dbReference type="InterPro" id="IPR005225">
    <property type="entry name" value="Small_GTP-bd"/>
</dbReference>
<proteinExistence type="inferred from homology"/>
<comment type="similarity">
    <text evidence="1">Belongs to the small GTPase superfamily. Rab family.</text>
</comment>
<dbReference type="AlphaFoldDB" id="A0A0K6G0N4"/>
<dbReference type="SMART" id="SM00175">
    <property type="entry name" value="RAB"/>
    <property type="match status" value="1"/>
</dbReference>
<dbReference type="FunFam" id="3.40.50.300:FF:001447">
    <property type="entry name" value="Ras-related protein Rab-1B"/>
    <property type="match status" value="1"/>
</dbReference>
<keyword evidence="2" id="KW-0547">Nucleotide-binding</keyword>
<dbReference type="GO" id="GO:0003924">
    <property type="term" value="F:GTPase activity"/>
    <property type="evidence" value="ECO:0007669"/>
    <property type="project" value="InterPro"/>
</dbReference>
<dbReference type="CDD" id="cd00154">
    <property type="entry name" value="Rab"/>
    <property type="match status" value="1"/>
</dbReference>
<reference evidence="7 8" key="1">
    <citation type="submission" date="2015-07" db="EMBL/GenBank/DDBJ databases">
        <authorList>
            <person name="Noorani M."/>
        </authorList>
    </citation>
    <scope>NUCLEOTIDE SEQUENCE [LARGE SCALE GENOMIC DNA]</scope>
    <source>
        <strain evidence="7">BBA 69670</strain>
    </source>
</reference>
<name>A0A0K6G0N4_9AGAM</name>
<evidence type="ECO:0000256" key="1">
    <source>
        <dbReference type="ARBA" id="ARBA00006270"/>
    </source>
</evidence>
<evidence type="ECO:0000256" key="2">
    <source>
        <dbReference type="ARBA" id="ARBA00022741"/>
    </source>
</evidence>
<evidence type="ECO:0000256" key="3">
    <source>
        <dbReference type="ARBA" id="ARBA00023134"/>
    </source>
</evidence>
<accession>A0A0K6G0N4</accession>
<dbReference type="PROSITE" id="PS51421">
    <property type="entry name" value="RAS"/>
    <property type="match status" value="1"/>
</dbReference>
<dbReference type="InterPro" id="IPR027417">
    <property type="entry name" value="P-loop_NTPase"/>
</dbReference>
<dbReference type="Gene3D" id="3.40.50.300">
    <property type="entry name" value="P-loop containing nucleotide triphosphate hydrolases"/>
    <property type="match status" value="1"/>
</dbReference>
<keyword evidence="4" id="KW-0449">Lipoprotein</keyword>
<feature type="region of interest" description="Disordered" evidence="6">
    <location>
        <begin position="138"/>
        <end position="160"/>
    </location>
</feature>
<dbReference type="PROSITE" id="PS51419">
    <property type="entry name" value="RAB"/>
    <property type="match status" value="1"/>
</dbReference>
<evidence type="ECO:0000256" key="4">
    <source>
        <dbReference type="ARBA" id="ARBA00023288"/>
    </source>
</evidence>